<name>A0A9D2GU11_9BACT</name>
<feature type="transmembrane region" description="Helical" evidence="6">
    <location>
        <begin position="157"/>
        <end position="178"/>
    </location>
</feature>
<dbReference type="AlphaFoldDB" id="A0A9D2GU11"/>
<reference evidence="8" key="2">
    <citation type="submission" date="2021-04" db="EMBL/GenBank/DDBJ databases">
        <authorList>
            <person name="Gilroy R."/>
        </authorList>
    </citation>
    <scope>NUCLEOTIDE SEQUENCE</scope>
    <source>
        <strain evidence="8">ChiW4-1371</strain>
    </source>
</reference>
<feature type="domain" description="EamA" evidence="7">
    <location>
        <begin position="13"/>
        <end position="143"/>
    </location>
</feature>
<dbReference type="Proteomes" id="UP000824176">
    <property type="component" value="Unassembled WGS sequence"/>
</dbReference>
<comment type="similarity">
    <text evidence="2">Belongs to the EamA transporter family.</text>
</comment>
<dbReference type="Pfam" id="PF00892">
    <property type="entry name" value="EamA"/>
    <property type="match status" value="2"/>
</dbReference>
<evidence type="ECO:0000259" key="7">
    <source>
        <dbReference type="Pfam" id="PF00892"/>
    </source>
</evidence>
<keyword evidence="3 6" id="KW-0812">Transmembrane</keyword>
<organism evidence="8 9">
    <name type="scientific">Candidatus Mucispirillum faecigallinarum</name>
    <dbReference type="NCBI Taxonomy" id="2838699"/>
    <lineage>
        <taxon>Bacteria</taxon>
        <taxon>Pseudomonadati</taxon>
        <taxon>Deferribacterota</taxon>
        <taxon>Deferribacteres</taxon>
        <taxon>Deferribacterales</taxon>
        <taxon>Mucispirillaceae</taxon>
        <taxon>Mucispirillum</taxon>
    </lineage>
</organism>
<evidence type="ECO:0000313" key="9">
    <source>
        <dbReference type="Proteomes" id="UP000824176"/>
    </source>
</evidence>
<comment type="caution">
    <text evidence="8">The sequence shown here is derived from an EMBL/GenBank/DDBJ whole genome shotgun (WGS) entry which is preliminary data.</text>
</comment>
<sequence length="304" mass="33433">MAFIKNKKLALTIFCIVALYSTWGVVYLSIKFALESFPPVLLSSIRYMSAGSIFLLWTFFIKKDRILPTKSQFTTIFFASFMMIVIGGAFLNISGLYINSGTIALIMGSIPLWMVIVSWLLGYDKKPSLSVFIGLIGGFIGVGGLAVSTGITGGSNAVLGIITLFISIAGWVAGSIYLKRRHSDMNVLKSLGFQMLTGGIIMFFISFVIGEWSGFHISEVTLKAFLSTLHLIFFGSIVGYTCYVWLLYNTPTHIAISYAYAEPVVAVMVGALFGGETINHITILACFFIIISVFFVIRDKKEKK</sequence>
<dbReference type="InterPro" id="IPR000620">
    <property type="entry name" value="EamA_dom"/>
</dbReference>
<feature type="transmembrane region" description="Helical" evidence="6">
    <location>
        <begin position="103"/>
        <end position="122"/>
    </location>
</feature>
<evidence type="ECO:0000256" key="6">
    <source>
        <dbReference type="SAM" id="Phobius"/>
    </source>
</evidence>
<feature type="transmembrane region" description="Helical" evidence="6">
    <location>
        <begin position="129"/>
        <end position="151"/>
    </location>
</feature>
<feature type="transmembrane region" description="Helical" evidence="6">
    <location>
        <begin position="40"/>
        <end position="61"/>
    </location>
</feature>
<keyword evidence="5 6" id="KW-0472">Membrane</keyword>
<gene>
    <name evidence="8" type="ORF">H9804_03615</name>
</gene>
<dbReference type="EMBL" id="DXAQ01000054">
    <property type="protein sequence ID" value="HIZ89010.1"/>
    <property type="molecule type" value="Genomic_DNA"/>
</dbReference>
<feature type="domain" description="EamA" evidence="7">
    <location>
        <begin position="159"/>
        <end position="297"/>
    </location>
</feature>
<accession>A0A9D2GU11</accession>
<reference evidence="8" key="1">
    <citation type="journal article" date="2021" name="PeerJ">
        <title>Extensive microbial diversity within the chicken gut microbiome revealed by metagenomics and culture.</title>
        <authorList>
            <person name="Gilroy R."/>
            <person name="Ravi A."/>
            <person name="Getino M."/>
            <person name="Pursley I."/>
            <person name="Horton D.L."/>
            <person name="Alikhan N.F."/>
            <person name="Baker D."/>
            <person name="Gharbi K."/>
            <person name="Hall N."/>
            <person name="Watson M."/>
            <person name="Adriaenssens E.M."/>
            <person name="Foster-Nyarko E."/>
            <person name="Jarju S."/>
            <person name="Secka A."/>
            <person name="Antonio M."/>
            <person name="Oren A."/>
            <person name="Chaudhuri R.R."/>
            <person name="La Ragione R."/>
            <person name="Hildebrand F."/>
            <person name="Pallen M.J."/>
        </authorList>
    </citation>
    <scope>NUCLEOTIDE SEQUENCE</scope>
    <source>
        <strain evidence="8">ChiW4-1371</strain>
    </source>
</reference>
<dbReference type="InterPro" id="IPR050638">
    <property type="entry name" value="AA-Vitamin_Transporters"/>
</dbReference>
<feature type="transmembrane region" description="Helical" evidence="6">
    <location>
        <begin position="280"/>
        <end position="297"/>
    </location>
</feature>
<dbReference type="GO" id="GO:0016020">
    <property type="term" value="C:membrane"/>
    <property type="evidence" value="ECO:0007669"/>
    <property type="project" value="UniProtKB-SubCell"/>
</dbReference>
<keyword evidence="4 6" id="KW-1133">Transmembrane helix</keyword>
<comment type="subcellular location">
    <subcellularLocation>
        <location evidence="1">Membrane</location>
        <topology evidence="1">Multi-pass membrane protein</topology>
    </subcellularLocation>
</comment>
<evidence type="ECO:0000256" key="2">
    <source>
        <dbReference type="ARBA" id="ARBA00007362"/>
    </source>
</evidence>
<dbReference type="InterPro" id="IPR037185">
    <property type="entry name" value="EmrE-like"/>
</dbReference>
<feature type="transmembrane region" description="Helical" evidence="6">
    <location>
        <begin position="255"/>
        <end position="274"/>
    </location>
</feature>
<feature type="transmembrane region" description="Helical" evidence="6">
    <location>
        <begin position="229"/>
        <end position="248"/>
    </location>
</feature>
<evidence type="ECO:0000256" key="4">
    <source>
        <dbReference type="ARBA" id="ARBA00022989"/>
    </source>
</evidence>
<protein>
    <submittedName>
        <fullName evidence="8">EamA family transporter</fullName>
    </submittedName>
</protein>
<proteinExistence type="inferred from homology"/>
<evidence type="ECO:0000256" key="5">
    <source>
        <dbReference type="ARBA" id="ARBA00023136"/>
    </source>
</evidence>
<feature type="transmembrane region" description="Helical" evidence="6">
    <location>
        <begin position="73"/>
        <end position="97"/>
    </location>
</feature>
<evidence type="ECO:0000256" key="1">
    <source>
        <dbReference type="ARBA" id="ARBA00004141"/>
    </source>
</evidence>
<dbReference type="PANTHER" id="PTHR32322:SF2">
    <property type="entry name" value="EAMA DOMAIN-CONTAINING PROTEIN"/>
    <property type="match status" value="1"/>
</dbReference>
<feature type="transmembrane region" description="Helical" evidence="6">
    <location>
        <begin position="190"/>
        <end position="209"/>
    </location>
</feature>
<evidence type="ECO:0000256" key="3">
    <source>
        <dbReference type="ARBA" id="ARBA00022692"/>
    </source>
</evidence>
<dbReference type="SUPFAM" id="SSF103481">
    <property type="entry name" value="Multidrug resistance efflux transporter EmrE"/>
    <property type="match status" value="2"/>
</dbReference>
<dbReference type="PANTHER" id="PTHR32322">
    <property type="entry name" value="INNER MEMBRANE TRANSPORTER"/>
    <property type="match status" value="1"/>
</dbReference>
<evidence type="ECO:0000313" key="8">
    <source>
        <dbReference type="EMBL" id="HIZ89010.1"/>
    </source>
</evidence>